<evidence type="ECO:0000313" key="2">
    <source>
        <dbReference type="Proteomes" id="UP000199397"/>
    </source>
</evidence>
<evidence type="ECO:0000313" key="1">
    <source>
        <dbReference type="EMBL" id="SEA73902.1"/>
    </source>
</evidence>
<dbReference type="STRING" id="525918.SAMN05660964_02312"/>
<name>A0A1H4DNW9_9GAMM</name>
<dbReference type="Pfam" id="PF08811">
    <property type="entry name" value="DUF1800"/>
    <property type="match status" value="1"/>
</dbReference>
<dbReference type="Proteomes" id="UP000199397">
    <property type="component" value="Unassembled WGS sequence"/>
</dbReference>
<dbReference type="RefSeq" id="WP_093068808.1">
    <property type="nucleotide sequence ID" value="NZ_FNQP01000012.1"/>
</dbReference>
<gene>
    <name evidence="1" type="ORF">SAMN05660964_02312</name>
</gene>
<evidence type="ECO:0008006" key="3">
    <source>
        <dbReference type="Google" id="ProtNLM"/>
    </source>
</evidence>
<sequence length="431" mass="49817">MKINSLYDARHFSARLRLGVDYTYTSTLISKDIAALAVAQANVPVKIQEMPDITVWEEIQALPTETKEQKQVRTRLLGKDANTLVAWWLKQLHLTPHPQRERMVLFWHNHFTSELRKLRQPQLLYRQNQLFRKHAFGDFSKLLHAIHKDPAMLLYLDGNKSKAAQPNENFARELLELFTLGEGHYTEQDIIQAARAFTGWRFLPKENEVVFQKKLHDTGKKTFLGKTGNFGAADIINILLDTPRTADFIAEKFWHEFINPGIPHKGIIAEWGQTFRESGYQISALLARVIQSDVFWAQENRATLIKSPVEFTIGLLRELQLDEFSAYPKLARINKQLGQELFSPPDVKGWRGGNTWLDNTTLVLRHDFIDNIATEYEEKLLQPTSLVSKLNQSRELAEWLLPYFPSKQGIAKQTTDEQFLALLKDPVYQLR</sequence>
<dbReference type="EMBL" id="FNQP01000012">
    <property type="protein sequence ID" value="SEA73902.1"/>
    <property type="molecule type" value="Genomic_DNA"/>
</dbReference>
<reference evidence="1 2" key="1">
    <citation type="submission" date="2016-10" db="EMBL/GenBank/DDBJ databases">
        <authorList>
            <person name="de Groot N.N."/>
        </authorList>
    </citation>
    <scope>NUCLEOTIDE SEQUENCE [LARGE SCALE GENOMIC DNA]</scope>
    <source>
        <strain evidence="1 2">DSM 21228</strain>
    </source>
</reference>
<accession>A0A1H4DNW9</accession>
<dbReference type="InterPro" id="IPR014917">
    <property type="entry name" value="DUF1800"/>
</dbReference>
<dbReference type="OrthoDB" id="9772295at2"/>
<dbReference type="AlphaFoldDB" id="A0A1H4DNW9"/>
<keyword evidence="2" id="KW-1185">Reference proteome</keyword>
<protein>
    <recommendedName>
        <fullName evidence="3">DUF1800 domain-containing protein</fullName>
    </recommendedName>
</protein>
<proteinExistence type="predicted"/>
<organism evidence="1 2">
    <name type="scientific">Thiothrix caldifontis</name>
    <dbReference type="NCBI Taxonomy" id="525918"/>
    <lineage>
        <taxon>Bacteria</taxon>
        <taxon>Pseudomonadati</taxon>
        <taxon>Pseudomonadota</taxon>
        <taxon>Gammaproteobacteria</taxon>
        <taxon>Thiotrichales</taxon>
        <taxon>Thiotrichaceae</taxon>
        <taxon>Thiothrix</taxon>
    </lineage>
</organism>